<dbReference type="InterPro" id="IPR009050">
    <property type="entry name" value="Globin-like_sf"/>
</dbReference>
<dbReference type="AlphaFoldDB" id="A0AAU9KN09"/>
<dbReference type="SUPFAM" id="SSF46458">
    <property type="entry name" value="Globin-like"/>
    <property type="match status" value="1"/>
</dbReference>
<name>A0AAU9KN09_9CILI</name>
<sequence>MMDELRNSSGALPAHFRRHSQRRFTEANAEHFETETVKMTLNSLPKLPDGQRLGIYSLFAVYANSSDINANIPTTLIRIDNESLYLLKTNEHGKISSRPCRDDDFFHPLETKKGATYFYKTLYKESTVFNSRKSAELFWKSSKDWPALIQTCIQSKTKPPSVTRALWRAGMKTRYYTIINRQQLNQDPKAPKKCTMPSMYHRKSQVDFKYINMIHRTSRSINNPYKVNVTTRKSFDDKKKLDRAATLQSREKPAPDPQENLGSQNELIVNTRAPENLLVVEDPIKENDLEPLVDEIIDFLNINIYKDQKLIGIVLDFIRNQDEQWFLLDCKEISTVSNYAVIKNKRKAQIIGKETRTRLSIDTTKLKFKSHKTETDEDIDEKQSCPFIMRSPPPPPSPSMTKKSAQDLVERWNKINEKLESVISKSLPNKLKNASIEEQSIKAYQTRLTMKNSMPDSEQSSVNDISPLAPPTSNSLWSDEKDEHINKCLTDVIEKFEEMNMNKELLKVKKQNLIGKYGGDEFWTMFIDSLYKKIMSTGSPLKKHFLSSDLSMITSGMHKVFNGCASLQFRRKIKAIHENMGILESEFAIYSGFFEDTLNEFNVEEGDKEMIMSQIRLMKSLICQPLSQQSN</sequence>
<reference evidence="2" key="1">
    <citation type="submission" date="2021-09" db="EMBL/GenBank/DDBJ databases">
        <authorList>
            <consortium name="AG Swart"/>
            <person name="Singh M."/>
            <person name="Singh A."/>
            <person name="Seah K."/>
            <person name="Emmerich C."/>
        </authorList>
    </citation>
    <scope>NUCLEOTIDE SEQUENCE</scope>
    <source>
        <strain evidence="2">ATCC30299</strain>
    </source>
</reference>
<dbReference type="Gene3D" id="1.10.490.10">
    <property type="entry name" value="Globins"/>
    <property type="match status" value="1"/>
</dbReference>
<evidence type="ECO:0000256" key="1">
    <source>
        <dbReference type="SAM" id="MobiDB-lite"/>
    </source>
</evidence>
<feature type="region of interest" description="Disordered" evidence="1">
    <location>
        <begin position="453"/>
        <end position="477"/>
    </location>
</feature>
<dbReference type="GO" id="GO:0019825">
    <property type="term" value="F:oxygen binding"/>
    <property type="evidence" value="ECO:0007669"/>
    <property type="project" value="InterPro"/>
</dbReference>
<organism evidence="2 3">
    <name type="scientific">Blepharisma stoltei</name>
    <dbReference type="NCBI Taxonomy" id="1481888"/>
    <lineage>
        <taxon>Eukaryota</taxon>
        <taxon>Sar</taxon>
        <taxon>Alveolata</taxon>
        <taxon>Ciliophora</taxon>
        <taxon>Postciliodesmatophora</taxon>
        <taxon>Heterotrichea</taxon>
        <taxon>Heterotrichida</taxon>
        <taxon>Blepharismidae</taxon>
        <taxon>Blepharisma</taxon>
    </lineage>
</organism>
<protein>
    <submittedName>
        <fullName evidence="2">Uncharacterized protein</fullName>
    </submittedName>
</protein>
<evidence type="ECO:0000313" key="2">
    <source>
        <dbReference type="EMBL" id="CAG9334722.1"/>
    </source>
</evidence>
<proteinExistence type="predicted"/>
<keyword evidence="3" id="KW-1185">Reference proteome</keyword>
<comment type="caution">
    <text evidence="2">The sequence shown here is derived from an EMBL/GenBank/DDBJ whole genome shotgun (WGS) entry which is preliminary data.</text>
</comment>
<dbReference type="Proteomes" id="UP001162131">
    <property type="component" value="Unassembled WGS sequence"/>
</dbReference>
<feature type="compositionally biased region" description="Polar residues" evidence="1">
    <location>
        <begin position="453"/>
        <end position="464"/>
    </location>
</feature>
<dbReference type="GO" id="GO:0020037">
    <property type="term" value="F:heme binding"/>
    <property type="evidence" value="ECO:0007669"/>
    <property type="project" value="InterPro"/>
</dbReference>
<dbReference type="EMBL" id="CAJZBQ010000059">
    <property type="protein sequence ID" value="CAG9334722.1"/>
    <property type="molecule type" value="Genomic_DNA"/>
</dbReference>
<gene>
    <name evidence="2" type="ORF">BSTOLATCC_MIC62264</name>
</gene>
<evidence type="ECO:0000313" key="3">
    <source>
        <dbReference type="Proteomes" id="UP001162131"/>
    </source>
</evidence>
<feature type="compositionally biased region" description="Basic and acidic residues" evidence="1">
    <location>
        <begin position="238"/>
        <end position="254"/>
    </location>
</feature>
<accession>A0AAU9KN09</accession>
<feature type="region of interest" description="Disordered" evidence="1">
    <location>
        <begin position="238"/>
        <end position="264"/>
    </location>
</feature>
<dbReference type="InterPro" id="IPR012292">
    <property type="entry name" value="Globin/Proto"/>
</dbReference>